<name>A0A4D9E8S2_9SAUR</name>
<evidence type="ECO:0000313" key="4">
    <source>
        <dbReference type="EMBL" id="TFK03583.1"/>
    </source>
</evidence>
<dbReference type="SUPFAM" id="SSF57889">
    <property type="entry name" value="Cysteine-rich domain"/>
    <property type="match status" value="1"/>
</dbReference>
<dbReference type="SMART" id="SM00109">
    <property type="entry name" value="C1"/>
    <property type="match status" value="1"/>
</dbReference>
<dbReference type="InterPro" id="IPR046349">
    <property type="entry name" value="C1-like_sf"/>
</dbReference>
<dbReference type="Proteomes" id="UP000297703">
    <property type="component" value="Unassembled WGS sequence"/>
</dbReference>
<dbReference type="PROSITE" id="PS50081">
    <property type="entry name" value="ZF_DAG_PE_2"/>
    <property type="match status" value="1"/>
</dbReference>
<feature type="domain" description="Phorbol-ester/DAG-type" evidence="3">
    <location>
        <begin position="41"/>
        <end position="90"/>
    </location>
</feature>
<keyword evidence="1" id="KW-0479">Metal-binding</keyword>
<proteinExistence type="predicted"/>
<reference evidence="4 5" key="2">
    <citation type="submission" date="2019-04" db="EMBL/GenBank/DDBJ databases">
        <title>The genome sequence of big-headed turtle.</title>
        <authorList>
            <person name="Gong S."/>
        </authorList>
    </citation>
    <scope>NUCLEOTIDE SEQUENCE [LARGE SCALE GENOMIC DNA]</scope>
    <source>
        <strain evidence="4">DO16091913</strain>
        <tissue evidence="4">Muscle</tissue>
    </source>
</reference>
<evidence type="ECO:0000256" key="2">
    <source>
        <dbReference type="ARBA" id="ARBA00022833"/>
    </source>
</evidence>
<dbReference type="Pfam" id="PF00130">
    <property type="entry name" value="C1_1"/>
    <property type="match status" value="1"/>
</dbReference>
<reference evidence="4 5" key="1">
    <citation type="submission" date="2019-04" db="EMBL/GenBank/DDBJ databases">
        <title>Draft genome of the big-headed turtle Platysternon megacephalum.</title>
        <authorList>
            <person name="Gong S."/>
        </authorList>
    </citation>
    <scope>NUCLEOTIDE SEQUENCE [LARGE SCALE GENOMIC DNA]</scope>
    <source>
        <strain evidence="4">DO16091913</strain>
        <tissue evidence="4">Muscle</tissue>
    </source>
</reference>
<accession>A0A4D9E8S2</accession>
<protein>
    <submittedName>
        <fullName evidence="4">Ewing's tumor-associated antigen 1</fullName>
    </submittedName>
</protein>
<dbReference type="Gene3D" id="3.30.60.20">
    <property type="match status" value="1"/>
</dbReference>
<dbReference type="STRING" id="55544.A0A4D9E8S2"/>
<dbReference type="EMBL" id="QXTE01000156">
    <property type="protein sequence ID" value="TFK03583.1"/>
    <property type="molecule type" value="Genomic_DNA"/>
</dbReference>
<dbReference type="AlphaFoldDB" id="A0A4D9E8S2"/>
<dbReference type="GO" id="GO:0046872">
    <property type="term" value="F:metal ion binding"/>
    <property type="evidence" value="ECO:0007669"/>
    <property type="project" value="UniProtKB-KW"/>
</dbReference>
<organism evidence="4 5">
    <name type="scientific">Platysternon megacephalum</name>
    <name type="common">big-headed turtle</name>
    <dbReference type="NCBI Taxonomy" id="55544"/>
    <lineage>
        <taxon>Eukaryota</taxon>
        <taxon>Metazoa</taxon>
        <taxon>Chordata</taxon>
        <taxon>Craniata</taxon>
        <taxon>Vertebrata</taxon>
        <taxon>Euteleostomi</taxon>
        <taxon>Archelosauria</taxon>
        <taxon>Testudinata</taxon>
        <taxon>Testudines</taxon>
        <taxon>Cryptodira</taxon>
        <taxon>Durocryptodira</taxon>
        <taxon>Testudinoidea</taxon>
        <taxon>Platysternidae</taxon>
        <taxon>Platysternon</taxon>
    </lineage>
</organism>
<comment type="caution">
    <text evidence="4">The sequence shown here is derived from an EMBL/GenBank/DDBJ whole genome shotgun (WGS) entry which is preliminary data.</text>
</comment>
<evidence type="ECO:0000313" key="5">
    <source>
        <dbReference type="Proteomes" id="UP000297703"/>
    </source>
</evidence>
<sequence length="222" mass="23976">MTRLGWCFGSVIRWGNYLFSCILPRCFCRPRKPEDLEAPSSHTFKVKSFKKVKPCGICGQAITREGSTCRGCKLSCHRKCEAKVRSKFPCVVGPGRVGVALTREGGEPLSVFSASFLRLGPDCRSRRHTLGSRRGCSVRLQSAAGDSGCSLPHGGKVNLIPPVPSAGRLSFVHTANVGSFWAPSEPCAEVAGALQVNDLSYSPAPKSGVRSWPRGGQWDFCC</sequence>
<gene>
    <name evidence="4" type="ORF">DR999_PMT13964</name>
</gene>
<dbReference type="OrthoDB" id="8783038at2759"/>
<dbReference type="PROSITE" id="PS00479">
    <property type="entry name" value="ZF_DAG_PE_1"/>
    <property type="match status" value="1"/>
</dbReference>
<evidence type="ECO:0000259" key="3">
    <source>
        <dbReference type="PROSITE" id="PS50081"/>
    </source>
</evidence>
<keyword evidence="2" id="KW-0862">Zinc</keyword>
<dbReference type="InterPro" id="IPR002219">
    <property type="entry name" value="PKC_DAG/PE"/>
</dbReference>
<keyword evidence="5" id="KW-1185">Reference proteome</keyword>
<evidence type="ECO:0000256" key="1">
    <source>
        <dbReference type="ARBA" id="ARBA00022723"/>
    </source>
</evidence>